<dbReference type="AlphaFoldDB" id="A0A845BP51"/>
<sequence length="56" mass="5830">MGKALAGGRRGWCCGVVCGYWLVGLAGAFGVTRSGMGKVLADARRGRCWGVRVSGR</sequence>
<dbReference type="EMBL" id="WSSB01000017">
    <property type="protein sequence ID" value="MXR38222.1"/>
    <property type="molecule type" value="Genomic_DNA"/>
</dbReference>
<name>A0A845BP51_9NEIS</name>
<keyword evidence="1" id="KW-1133">Transmembrane helix</keyword>
<dbReference type="Proteomes" id="UP000467214">
    <property type="component" value="Unassembled WGS sequence"/>
</dbReference>
<accession>A0A845BP51</accession>
<organism evidence="2 3">
    <name type="scientific">Craterilacuibacter sinensis</name>
    <dbReference type="NCBI Taxonomy" id="2686017"/>
    <lineage>
        <taxon>Bacteria</taxon>
        <taxon>Pseudomonadati</taxon>
        <taxon>Pseudomonadota</taxon>
        <taxon>Betaproteobacteria</taxon>
        <taxon>Neisseriales</taxon>
        <taxon>Neisseriaceae</taxon>
        <taxon>Craterilacuibacter</taxon>
    </lineage>
</organism>
<protein>
    <submittedName>
        <fullName evidence="2">Uncharacterized protein</fullName>
    </submittedName>
</protein>
<evidence type="ECO:0000313" key="3">
    <source>
        <dbReference type="Proteomes" id="UP000467214"/>
    </source>
</evidence>
<reference evidence="2 3" key="1">
    <citation type="submission" date="2019-12" db="EMBL/GenBank/DDBJ databases">
        <title>Neisseriaceae gen. nov. sp. Genome sequencing and assembly.</title>
        <authorList>
            <person name="Liu Z."/>
            <person name="Li A."/>
        </authorList>
    </citation>
    <scope>NUCLEOTIDE SEQUENCE [LARGE SCALE GENOMIC DNA]</scope>
    <source>
        <strain evidence="2 3">B2N2-7</strain>
    </source>
</reference>
<keyword evidence="1" id="KW-0812">Transmembrane</keyword>
<gene>
    <name evidence="2" type="ORF">GQF02_14705</name>
</gene>
<keyword evidence="1" id="KW-0472">Membrane</keyword>
<comment type="caution">
    <text evidence="2">The sequence shown here is derived from an EMBL/GenBank/DDBJ whole genome shotgun (WGS) entry which is preliminary data.</text>
</comment>
<keyword evidence="3" id="KW-1185">Reference proteome</keyword>
<evidence type="ECO:0000313" key="2">
    <source>
        <dbReference type="EMBL" id="MXR38222.1"/>
    </source>
</evidence>
<dbReference type="RefSeq" id="WP_160798134.1">
    <property type="nucleotide sequence ID" value="NZ_WSSB01000017.1"/>
</dbReference>
<evidence type="ECO:0000256" key="1">
    <source>
        <dbReference type="SAM" id="Phobius"/>
    </source>
</evidence>
<feature type="transmembrane region" description="Helical" evidence="1">
    <location>
        <begin position="12"/>
        <end position="31"/>
    </location>
</feature>
<proteinExistence type="predicted"/>